<dbReference type="Pfam" id="PF13905">
    <property type="entry name" value="Thioredoxin_8"/>
    <property type="match status" value="1"/>
</dbReference>
<dbReference type="EC" id="1.8.1.8" evidence="1"/>
<dbReference type="PROSITE" id="PS51352">
    <property type="entry name" value="THIOREDOXIN_2"/>
    <property type="match status" value="1"/>
</dbReference>
<comment type="catalytic activity">
    <reaction evidence="7">
        <text>[protein]-dithiol + NADP(+) = [protein]-disulfide + NADPH + H(+)</text>
        <dbReference type="Rhea" id="RHEA:18753"/>
        <dbReference type="Rhea" id="RHEA-COMP:10593"/>
        <dbReference type="Rhea" id="RHEA-COMP:10594"/>
        <dbReference type="ChEBI" id="CHEBI:15378"/>
        <dbReference type="ChEBI" id="CHEBI:29950"/>
        <dbReference type="ChEBI" id="CHEBI:50058"/>
        <dbReference type="ChEBI" id="CHEBI:57783"/>
        <dbReference type="ChEBI" id="CHEBI:58349"/>
        <dbReference type="EC" id="1.8.1.8"/>
    </reaction>
</comment>
<accession>D7FT29</accession>
<feature type="domain" description="Thioredoxin" evidence="10">
    <location>
        <begin position="222"/>
        <end position="373"/>
    </location>
</feature>
<name>D7FT29_ECTSI</name>
<keyword evidence="2" id="KW-0677">Repeat</keyword>
<comment type="catalytic activity">
    <reaction evidence="6">
        <text>[protein]-dithiol + NAD(+) = [protein]-disulfide + NADH + H(+)</text>
        <dbReference type="Rhea" id="RHEA:18749"/>
        <dbReference type="Rhea" id="RHEA-COMP:10593"/>
        <dbReference type="Rhea" id="RHEA-COMP:10594"/>
        <dbReference type="ChEBI" id="CHEBI:15378"/>
        <dbReference type="ChEBI" id="CHEBI:29950"/>
        <dbReference type="ChEBI" id="CHEBI:50058"/>
        <dbReference type="ChEBI" id="CHEBI:57540"/>
        <dbReference type="ChEBI" id="CHEBI:57945"/>
        <dbReference type="EC" id="1.8.1.8"/>
    </reaction>
</comment>
<feature type="region of interest" description="Disordered" evidence="8">
    <location>
        <begin position="33"/>
        <end position="84"/>
    </location>
</feature>
<evidence type="ECO:0000256" key="1">
    <source>
        <dbReference type="ARBA" id="ARBA00012612"/>
    </source>
</evidence>
<dbReference type="STRING" id="2880.D7FT29"/>
<gene>
    <name evidence="11" type="ORF">Esi_0244_0019</name>
</gene>
<dbReference type="SUPFAM" id="SSF49265">
    <property type="entry name" value="Fibronectin type III"/>
    <property type="match status" value="1"/>
</dbReference>
<dbReference type="InterPro" id="IPR013783">
    <property type="entry name" value="Ig-like_fold"/>
</dbReference>
<dbReference type="EMBL" id="FN649753">
    <property type="protein sequence ID" value="CBJ31320.1"/>
    <property type="molecule type" value="Genomic_DNA"/>
</dbReference>
<evidence type="ECO:0000313" key="11">
    <source>
        <dbReference type="EMBL" id="CBJ31320.1"/>
    </source>
</evidence>
<comment type="similarity">
    <text evidence="5">Belongs to the nucleoredoxin family.</text>
</comment>
<dbReference type="Gene3D" id="3.40.30.10">
    <property type="entry name" value="Glutaredoxin"/>
    <property type="match status" value="1"/>
</dbReference>
<feature type="compositionally biased region" description="Polar residues" evidence="8">
    <location>
        <begin position="36"/>
        <end position="45"/>
    </location>
</feature>
<dbReference type="eggNOG" id="KOG2501">
    <property type="taxonomic scope" value="Eukaryota"/>
</dbReference>
<keyword evidence="4" id="KW-0520">NAD</keyword>
<dbReference type="OrthoDB" id="409136at2759"/>
<protein>
    <recommendedName>
        <fullName evidence="1">protein-disulfide reductase</fullName>
        <ecNumber evidence="1">1.8.1.8</ecNumber>
    </recommendedName>
</protein>
<evidence type="ECO:0000256" key="6">
    <source>
        <dbReference type="ARBA" id="ARBA00047388"/>
    </source>
</evidence>
<reference evidence="11 12" key="1">
    <citation type="journal article" date="2010" name="Nature">
        <title>The Ectocarpus genome and the independent evolution of multicellularity in brown algae.</title>
        <authorList>
            <person name="Cock J.M."/>
            <person name="Sterck L."/>
            <person name="Rouze P."/>
            <person name="Scornet D."/>
            <person name="Allen A.E."/>
            <person name="Amoutzias G."/>
            <person name="Anthouard V."/>
            <person name="Artiguenave F."/>
            <person name="Aury J.M."/>
            <person name="Badger J.H."/>
            <person name="Beszteri B."/>
            <person name="Billiau K."/>
            <person name="Bonnet E."/>
            <person name="Bothwell J.H."/>
            <person name="Bowler C."/>
            <person name="Boyen C."/>
            <person name="Brownlee C."/>
            <person name="Carrano C.J."/>
            <person name="Charrier B."/>
            <person name="Cho G.Y."/>
            <person name="Coelho S.M."/>
            <person name="Collen J."/>
            <person name="Corre E."/>
            <person name="Da Silva C."/>
            <person name="Delage L."/>
            <person name="Delaroque N."/>
            <person name="Dittami S.M."/>
            <person name="Doulbeau S."/>
            <person name="Elias M."/>
            <person name="Farnham G."/>
            <person name="Gachon C.M."/>
            <person name="Gschloessl B."/>
            <person name="Heesch S."/>
            <person name="Jabbari K."/>
            <person name="Jubin C."/>
            <person name="Kawai H."/>
            <person name="Kimura K."/>
            <person name="Kloareg B."/>
            <person name="Kupper F.C."/>
            <person name="Lang D."/>
            <person name="Le Bail A."/>
            <person name="Leblanc C."/>
            <person name="Lerouge P."/>
            <person name="Lohr M."/>
            <person name="Lopez P.J."/>
            <person name="Martens C."/>
            <person name="Maumus F."/>
            <person name="Michel G."/>
            <person name="Miranda-Saavedra D."/>
            <person name="Morales J."/>
            <person name="Moreau H."/>
            <person name="Motomura T."/>
            <person name="Nagasato C."/>
            <person name="Napoli C.A."/>
            <person name="Nelson D.R."/>
            <person name="Nyvall-Collen P."/>
            <person name="Peters A.F."/>
            <person name="Pommier C."/>
            <person name="Potin P."/>
            <person name="Poulain J."/>
            <person name="Quesneville H."/>
            <person name="Read B."/>
            <person name="Rensing S.A."/>
            <person name="Ritter A."/>
            <person name="Rousvoal S."/>
            <person name="Samanta M."/>
            <person name="Samson G."/>
            <person name="Schroeder D.C."/>
            <person name="Segurens B."/>
            <person name="Strittmatter M."/>
            <person name="Tonon T."/>
            <person name="Tregear J.W."/>
            <person name="Valentin K."/>
            <person name="von Dassow P."/>
            <person name="Yamagishi T."/>
            <person name="Van de Peer Y."/>
            <person name="Wincker P."/>
        </authorList>
    </citation>
    <scope>NUCLEOTIDE SEQUENCE [LARGE SCALE GENOMIC DNA]</scope>
    <source>
        <strain evidence="12">Ec32 / CCAP1310/4</strain>
    </source>
</reference>
<dbReference type="InterPro" id="IPR003961">
    <property type="entry name" value="FN3_dom"/>
</dbReference>
<sequence>MATFLLLDATDQAITLCWERGPDVSVEEVQMKMKTTPANDQQRQQQEVKDGSEVGNEVAPSSGSGGGGGGGGGLGEEGDEGDWVTLSKSLGSSALRKKKLAPGTEYVFRRRARKQEEEEWGPWSKTSEPFRTLSEGEMQPSAPAVKLREAGALVMEWPAVPSASGYEIQMSTSGSEWCTLTASFGSTLLRKKGLEGSKQYRFRLRPVFGGGTQEGRGGWGWSPSSDLASPAVLNAFLRSQAPAELVGRGKAVVSRDILAGKIVAFYFSASWCGPCRKYTPQLAALYTRAKAQHKAFEVVFVSLDGDEESMDRYHAGMPWPAVPYDHPFREDFASSKGVNSVPRLVVTGRRGQEIASNAVGMTWEQLVTWEAHG</sequence>
<dbReference type="SUPFAM" id="SSF52833">
    <property type="entry name" value="Thioredoxin-like"/>
    <property type="match status" value="1"/>
</dbReference>
<evidence type="ECO:0000256" key="7">
    <source>
        <dbReference type="ARBA" id="ARBA00047804"/>
    </source>
</evidence>
<dbReference type="EMBL" id="FN648425">
    <property type="protein sequence ID" value="CBJ31320.1"/>
    <property type="molecule type" value="Genomic_DNA"/>
</dbReference>
<dbReference type="OMA" id="SAYEVEW"/>
<dbReference type="GO" id="GO:0047134">
    <property type="term" value="F:protein-disulfide reductase [NAD(P)H] activity"/>
    <property type="evidence" value="ECO:0007669"/>
    <property type="project" value="UniProtKB-EC"/>
</dbReference>
<evidence type="ECO:0000313" key="12">
    <source>
        <dbReference type="Proteomes" id="UP000002630"/>
    </source>
</evidence>
<dbReference type="InterPro" id="IPR012336">
    <property type="entry name" value="Thioredoxin-like_fold"/>
</dbReference>
<dbReference type="InterPro" id="IPR052259">
    <property type="entry name" value="Nucleoredoxin-like"/>
</dbReference>
<dbReference type="Proteomes" id="UP000002630">
    <property type="component" value="Linkage Group LG28"/>
</dbReference>
<organism evidence="11 12">
    <name type="scientific">Ectocarpus siliculosus</name>
    <name type="common">Brown alga</name>
    <name type="synonym">Conferva siliculosa</name>
    <dbReference type="NCBI Taxonomy" id="2880"/>
    <lineage>
        <taxon>Eukaryota</taxon>
        <taxon>Sar</taxon>
        <taxon>Stramenopiles</taxon>
        <taxon>Ochrophyta</taxon>
        <taxon>PX clade</taxon>
        <taxon>Phaeophyceae</taxon>
        <taxon>Ectocarpales</taxon>
        <taxon>Ectocarpaceae</taxon>
        <taxon>Ectocarpus</taxon>
    </lineage>
</organism>
<evidence type="ECO:0000256" key="2">
    <source>
        <dbReference type="ARBA" id="ARBA00022737"/>
    </source>
</evidence>
<dbReference type="InParanoid" id="D7FT29"/>
<evidence type="ECO:0000256" key="5">
    <source>
        <dbReference type="ARBA" id="ARBA00025782"/>
    </source>
</evidence>
<feature type="compositionally biased region" description="Gly residues" evidence="8">
    <location>
        <begin position="63"/>
        <end position="75"/>
    </location>
</feature>
<dbReference type="PROSITE" id="PS50853">
    <property type="entry name" value="FN3"/>
    <property type="match status" value="1"/>
</dbReference>
<evidence type="ECO:0000256" key="3">
    <source>
        <dbReference type="ARBA" id="ARBA00023002"/>
    </source>
</evidence>
<evidence type="ECO:0000256" key="4">
    <source>
        <dbReference type="ARBA" id="ARBA00023027"/>
    </source>
</evidence>
<keyword evidence="12" id="KW-1185">Reference proteome</keyword>
<dbReference type="Gene3D" id="2.60.40.10">
    <property type="entry name" value="Immunoglobulins"/>
    <property type="match status" value="2"/>
</dbReference>
<evidence type="ECO:0000259" key="10">
    <source>
        <dbReference type="PROSITE" id="PS51352"/>
    </source>
</evidence>
<evidence type="ECO:0000259" key="9">
    <source>
        <dbReference type="PROSITE" id="PS50853"/>
    </source>
</evidence>
<feature type="region of interest" description="Disordered" evidence="8">
    <location>
        <begin position="112"/>
        <end position="137"/>
    </location>
</feature>
<proteinExistence type="inferred from homology"/>
<dbReference type="InterPro" id="IPR036116">
    <property type="entry name" value="FN3_sf"/>
</dbReference>
<dbReference type="AlphaFoldDB" id="D7FT29"/>
<dbReference type="InterPro" id="IPR013766">
    <property type="entry name" value="Thioredoxin_domain"/>
</dbReference>
<feature type="domain" description="Fibronectin type-III" evidence="9">
    <location>
        <begin position="139"/>
        <end position="230"/>
    </location>
</feature>
<dbReference type="InterPro" id="IPR036249">
    <property type="entry name" value="Thioredoxin-like_sf"/>
</dbReference>
<dbReference type="PANTHER" id="PTHR13871">
    <property type="entry name" value="THIOREDOXIN"/>
    <property type="match status" value="1"/>
</dbReference>
<evidence type="ECO:0000256" key="8">
    <source>
        <dbReference type="SAM" id="MobiDB-lite"/>
    </source>
</evidence>
<keyword evidence="3" id="KW-0560">Oxidoreductase</keyword>
<dbReference type="PANTHER" id="PTHR13871:SF96">
    <property type="entry name" value="THIOREDOXIN DOMAIN-CONTAINING PROTEIN"/>
    <property type="match status" value="1"/>
</dbReference>